<dbReference type="Pfam" id="PF08450">
    <property type="entry name" value="SGL"/>
    <property type="match status" value="1"/>
</dbReference>
<keyword evidence="3" id="KW-0378">Hydrolase</keyword>
<dbReference type="InterPro" id="IPR011042">
    <property type="entry name" value="6-blade_b-propeller_TolB-like"/>
</dbReference>
<proteinExistence type="inferred from homology"/>
<evidence type="ECO:0000313" key="4">
    <source>
        <dbReference type="Proteomes" id="UP001553161"/>
    </source>
</evidence>
<dbReference type="PANTHER" id="PTHR10907">
    <property type="entry name" value="REGUCALCIN"/>
    <property type="match status" value="1"/>
</dbReference>
<keyword evidence="4" id="KW-1185">Reference proteome</keyword>
<dbReference type="Proteomes" id="UP001553161">
    <property type="component" value="Unassembled WGS sequence"/>
</dbReference>
<organism evidence="3 4">
    <name type="scientific">Meridianimarinicoccus marinus</name>
    <dbReference type="NCBI Taxonomy" id="3231483"/>
    <lineage>
        <taxon>Bacteria</taxon>
        <taxon>Pseudomonadati</taxon>
        <taxon>Pseudomonadota</taxon>
        <taxon>Alphaproteobacteria</taxon>
        <taxon>Rhodobacterales</taxon>
        <taxon>Paracoccaceae</taxon>
        <taxon>Meridianimarinicoccus</taxon>
    </lineage>
</organism>
<name>A0ABV3L7M4_9RHOB</name>
<dbReference type="PANTHER" id="PTHR10907:SF47">
    <property type="entry name" value="REGUCALCIN"/>
    <property type="match status" value="1"/>
</dbReference>
<evidence type="ECO:0000256" key="1">
    <source>
        <dbReference type="ARBA" id="ARBA00008853"/>
    </source>
</evidence>
<gene>
    <name evidence="3" type="ORF">AB0T83_12425</name>
</gene>
<reference evidence="3 4" key="1">
    <citation type="submission" date="2024-07" db="EMBL/GenBank/DDBJ databases">
        <authorList>
            <person name="Kang M."/>
        </authorList>
    </citation>
    <scope>NUCLEOTIDE SEQUENCE [LARGE SCALE GENOMIC DNA]</scope>
    <source>
        <strain evidence="3 4">DFM31</strain>
    </source>
</reference>
<evidence type="ECO:0000259" key="2">
    <source>
        <dbReference type="Pfam" id="PF08450"/>
    </source>
</evidence>
<dbReference type="InterPro" id="IPR005511">
    <property type="entry name" value="SMP-30"/>
</dbReference>
<comment type="caution">
    <text evidence="3">The sequence shown here is derived from an EMBL/GenBank/DDBJ whole genome shotgun (WGS) entry which is preliminary data.</text>
</comment>
<dbReference type="EMBL" id="JBFBVU010000015">
    <property type="protein sequence ID" value="MEV8467585.1"/>
    <property type="molecule type" value="Genomic_DNA"/>
</dbReference>
<dbReference type="Gene3D" id="2.120.10.30">
    <property type="entry name" value="TolB, C-terminal domain"/>
    <property type="match status" value="1"/>
</dbReference>
<dbReference type="EC" id="3.1.1.99" evidence="3"/>
<accession>A0ABV3L7M4</accession>
<protein>
    <submittedName>
        <fullName evidence="3">SMP-30/gluconolactonase/LRE family protein</fullName>
        <ecNumber evidence="3">3.1.1.99</ecNumber>
    </submittedName>
</protein>
<dbReference type="RefSeq" id="WP_366193458.1">
    <property type="nucleotide sequence ID" value="NZ_JBFBVU010000015.1"/>
</dbReference>
<dbReference type="InterPro" id="IPR013658">
    <property type="entry name" value="SGL"/>
</dbReference>
<dbReference type="PRINTS" id="PR01790">
    <property type="entry name" value="SMP30FAMILY"/>
</dbReference>
<feature type="domain" description="SMP-30/Gluconolactonase/LRE-like region" evidence="2">
    <location>
        <begin position="14"/>
        <end position="247"/>
    </location>
</feature>
<comment type="similarity">
    <text evidence="1">Belongs to the SMP-30/CGR1 family.</text>
</comment>
<dbReference type="GO" id="GO:0016787">
    <property type="term" value="F:hydrolase activity"/>
    <property type="evidence" value="ECO:0007669"/>
    <property type="project" value="UniProtKB-KW"/>
</dbReference>
<dbReference type="SUPFAM" id="SSF63829">
    <property type="entry name" value="Calcium-dependent phosphotriesterase"/>
    <property type="match status" value="1"/>
</dbReference>
<evidence type="ECO:0000313" key="3">
    <source>
        <dbReference type="EMBL" id="MEV8467585.1"/>
    </source>
</evidence>
<sequence>MDTPRCVDAAKAGCGEGLLWDAGRGRLWWVDISGEALHGFDPETGATTRTLLPCLISALALRHDGQLLIATVRGLGVVDPETGKIDILHDPEPEIPGNRLNDMIAGPDGALWVGTMSEGAKGPTGALYRYGQTGPQAMMRGTTISNGLGWSPDGTRLYFVDSVPGVLHVFEAGAWRVLRRFDDTTGKPDGLTVDAEGTLWVAICDRGRVLGMRPDGEIVAQIDLPCEIVTNCCFGGVELTTLYITTGTFSMTEAEKAANPLAGGLFAVEMDVPGLLPPMATMP</sequence>